<dbReference type="Pfam" id="PF00440">
    <property type="entry name" value="TetR_N"/>
    <property type="match status" value="1"/>
</dbReference>
<dbReference type="InterPro" id="IPR009057">
    <property type="entry name" value="Homeodomain-like_sf"/>
</dbReference>
<evidence type="ECO:0000259" key="3">
    <source>
        <dbReference type="PROSITE" id="PS50977"/>
    </source>
</evidence>
<evidence type="ECO:0000256" key="1">
    <source>
        <dbReference type="ARBA" id="ARBA00023125"/>
    </source>
</evidence>
<evidence type="ECO:0000313" key="4">
    <source>
        <dbReference type="EMBL" id="MBE3638815.1"/>
    </source>
</evidence>
<dbReference type="Gene3D" id="1.10.10.60">
    <property type="entry name" value="Homeodomain-like"/>
    <property type="match status" value="1"/>
</dbReference>
<dbReference type="SUPFAM" id="SSF46689">
    <property type="entry name" value="Homeodomain-like"/>
    <property type="match status" value="1"/>
</dbReference>
<dbReference type="GO" id="GO:0003700">
    <property type="term" value="F:DNA-binding transcription factor activity"/>
    <property type="evidence" value="ECO:0007669"/>
    <property type="project" value="TreeGrafter"/>
</dbReference>
<gene>
    <name evidence="4" type="ORF">ICN82_11435</name>
</gene>
<protein>
    <submittedName>
        <fullName evidence="4">CerR family C-terminal domain-containing protein</fullName>
    </submittedName>
</protein>
<proteinExistence type="predicted"/>
<dbReference type="PROSITE" id="PS50977">
    <property type="entry name" value="HTH_TETR_2"/>
    <property type="match status" value="1"/>
</dbReference>
<dbReference type="Gene3D" id="1.10.357.10">
    <property type="entry name" value="Tetracycline Repressor, domain 2"/>
    <property type="match status" value="1"/>
</dbReference>
<dbReference type="PANTHER" id="PTHR30055:SF235">
    <property type="entry name" value="TRANSCRIPTIONAL REGULATORY PROTEIN"/>
    <property type="match status" value="1"/>
</dbReference>
<feature type="DNA-binding region" description="H-T-H motif" evidence="2">
    <location>
        <begin position="40"/>
        <end position="59"/>
    </location>
</feature>
<dbReference type="RefSeq" id="WP_193182821.1">
    <property type="nucleotide sequence ID" value="NZ_JACVXA010000032.1"/>
</dbReference>
<dbReference type="InterPro" id="IPR036271">
    <property type="entry name" value="Tet_transcr_reg_TetR-rel_C_sf"/>
</dbReference>
<reference evidence="4" key="1">
    <citation type="submission" date="2020-09" db="EMBL/GenBank/DDBJ databases">
        <title>A novel bacterium of genus Mangrovicoccus, isolated from South China Sea.</title>
        <authorList>
            <person name="Huang H."/>
            <person name="Mo K."/>
            <person name="Hu Y."/>
        </authorList>
    </citation>
    <scope>NUCLEOTIDE SEQUENCE</scope>
    <source>
        <strain evidence="4">HB182678</strain>
    </source>
</reference>
<accession>A0A8J6YVV6</accession>
<sequence length="226" mass="24771">MSDARPRKKRTSRSDGDLTRRTILETAGEMFSSAGLAETTNKDIAARAEVDIASINYHFVNRAGLYQAVLTEAHRRIADRSDLERIVGSDLSAQGKLKELLRFLLGGTARELQWPLILLGREILAPTTHFAILQQEEILPKLQLVLPLLSEISGIPADDPVLLRCLPSIAAPCALIALVGRGDSPLAEELNSAPRDALVEQLYCYTVGGLEAVSRWHRGKDTPRGE</sequence>
<dbReference type="InterPro" id="IPR050109">
    <property type="entry name" value="HTH-type_TetR-like_transc_reg"/>
</dbReference>
<comment type="caution">
    <text evidence="4">The sequence shown here is derived from an EMBL/GenBank/DDBJ whole genome shotgun (WGS) entry which is preliminary data.</text>
</comment>
<keyword evidence="1 2" id="KW-0238">DNA-binding</keyword>
<dbReference type="SUPFAM" id="SSF48498">
    <property type="entry name" value="Tetracyclin repressor-like, C-terminal domain"/>
    <property type="match status" value="1"/>
</dbReference>
<feature type="domain" description="HTH tetR-type" evidence="3">
    <location>
        <begin position="17"/>
        <end position="77"/>
    </location>
</feature>
<dbReference type="AlphaFoldDB" id="A0A8J6YVV6"/>
<dbReference type="EMBL" id="JACVXA010000032">
    <property type="protein sequence ID" value="MBE3638815.1"/>
    <property type="molecule type" value="Genomic_DNA"/>
</dbReference>
<dbReference type="Proteomes" id="UP000609121">
    <property type="component" value="Unassembled WGS sequence"/>
</dbReference>
<name>A0A8J6YVV6_9RHOB</name>
<evidence type="ECO:0000256" key="2">
    <source>
        <dbReference type="PROSITE-ProRule" id="PRU00335"/>
    </source>
</evidence>
<dbReference type="GO" id="GO:0000976">
    <property type="term" value="F:transcription cis-regulatory region binding"/>
    <property type="evidence" value="ECO:0007669"/>
    <property type="project" value="TreeGrafter"/>
</dbReference>
<organism evidence="4 5">
    <name type="scientific">Mangrovicoccus algicola</name>
    <dbReference type="NCBI Taxonomy" id="2771008"/>
    <lineage>
        <taxon>Bacteria</taxon>
        <taxon>Pseudomonadati</taxon>
        <taxon>Pseudomonadota</taxon>
        <taxon>Alphaproteobacteria</taxon>
        <taxon>Rhodobacterales</taxon>
        <taxon>Paracoccaceae</taxon>
        <taxon>Mangrovicoccus</taxon>
    </lineage>
</organism>
<keyword evidence="5" id="KW-1185">Reference proteome</keyword>
<dbReference type="PANTHER" id="PTHR30055">
    <property type="entry name" value="HTH-TYPE TRANSCRIPTIONAL REGULATOR RUTR"/>
    <property type="match status" value="1"/>
</dbReference>
<evidence type="ECO:0000313" key="5">
    <source>
        <dbReference type="Proteomes" id="UP000609121"/>
    </source>
</evidence>
<dbReference type="InterPro" id="IPR001647">
    <property type="entry name" value="HTH_TetR"/>
</dbReference>